<dbReference type="eggNOG" id="COG4225">
    <property type="taxonomic scope" value="Bacteria"/>
</dbReference>
<organism evidence="2 3">
    <name type="scientific">Echinicola vietnamensis (strain DSM 17526 / LMG 23754 / KMM 6221)</name>
    <dbReference type="NCBI Taxonomy" id="926556"/>
    <lineage>
        <taxon>Bacteria</taxon>
        <taxon>Pseudomonadati</taxon>
        <taxon>Bacteroidota</taxon>
        <taxon>Cytophagia</taxon>
        <taxon>Cytophagales</taxon>
        <taxon>Cyclobacteriaceae</taxon>
        <taxon>Echinicola</taxon>
    </lineage>
</organism>
<feature type="signal peptide" evidence="1">
    <location>
        <begin position="1"/>
        <end position="20"/>
    </location>
</feature>
<dbReference type="Gene3D" id="2.120.10.10">
    <property type="match status" value="1"/>
</dbReference>
<keyword evidence="3" id="KW-1185">Reference proteome</keyword>
<dbReference type="OrthoDB" id="223410at2"/>
<accession>L0FTZ4</accession>
<dbReference type="PROSITE" id="PS51257">
    <property type="entry name" value="PROKAR_LIPOPROTEIN"/>
    <property type="match status" value="1"/>
</dbReference>
<dbReference type="AlphaFoldDB" id="L0FTZ4"/>
<dbReference type="SUPFAM" id="SSF50939">
    <property type="entry name" value="Sialidases"/>
    <property type="match status" value="1"/>
</dbReference>
<evidence type="ECO:0000313" key="3">
    <source>
        <dbReference type="Proteomes" id="UP000010796"/>
    </source>
</evidence>
<evidence type="ECO:0000313" key="2">
    <source>
        <dbReference type="EMBL" id="AGA76772.1"/>
    </source>
</evidence>
<proteinExistence type="predicted"/>
<protein>
    <recommendedName>
        <fullName evidence="4">Neuraminidase</fullName>
    </recommendedName>
</protein>
<dbReference type="EMBL" id="CP003346">
    <property type="protein sequence ID" value="AGA76772.1"/>
    <property type="molecule type" value="Genomic_DNA"/>
</dbReference>
<dbReference type="InterPro" id="IPR036278">
    <property type="entry name" value="Sialidase_sf"/>
</dbReference>
<dbReference type="PATRIC" id="fig|926556.3.peg.488"/>
<name>L0FTZ4_ECHVK</name>
<gene>
    <name evidence="2" type="ordered locus">Echvi_0488</name>
</gene>
<evidence type="ECO:0000256" key="1">
    <source>
        <dbReference type="SAM" id="SignalP"/>
    </source>
</evidence>
<sequence>MRLSKTLIGLLMGVLFAGCAGTKPLGESVTVSEVGEGWANNSVNAVIFRRNSVTTFKDTQFTAYYDPESRLVLAKRKLGEQDWEVYQTRYTGNTADAHNTISIAVDGEGYLHVSWDHHNNPLRYAKSKAPLGLELGEMQPMTGQLEQDVTYPEFHNLPNGDLLFLYRSGVSGRGNLVLNRYDAKTGKWQQVHRNLIDGEGARNAYWQACVDAKGTVHLSWVWRETYDVSTNHDMAYARSTDGGKTWEKSTGEAYTLPINLARAEYAWKIPQNSSLINQTAITADENGLPYIATYWNDGGVTQYQIVYRANGAWKKSTPGFRESAFVLGGGGTKRIPISRPQVLVNAKGGKTALYLIFNDEERDHKASMAYTPDLGNQPWEIQDLTQQSVGQWEPSYDIELWKAQRKFHLFVQKVEQIDGEGLAEGKTSPVKILEVK</sequence>
<feature type="chain" id="PRO_5003941922" description="Neuraminidase" evidence="1">
    <location>
        <begin position="21"/>
        <end position="436"/>
    </location>
</feature>
<reference evidence="3" key="1">
    <citation type="submission" date="2012-02" db="EMBL/GenBank/DDBJ databases">
        <title>The complete genome of Echinicola vietnamensis DSM 17526.</title>
        <authorList>
            <person name="Lucas S."/>
            <person name="Copeland A."/>
            <person name="Lapidus A."/>
            <person name="Glavina del Rio T."/>
            <person name="Dalin E."/>
            <person name="Tice H."/>
            <person name="Bruce D."/>
            <person name="Goodwin L."/>
            <person name="Pitluck S."/>
            <person name="Peters L."/>
            <person name="Ovchinnikova G."/>
            <person name="Teshima H."/>
            <person name="Kyrpides N."/>
            <person name="Mavromatis K."/>
            <person name="Ivanova N."/>
            <person name="Brettin T."/>
            <person name="Detter J.C."/>
            <person name="Han C."/>
            <person name="Larimer F."/>
            <person name="Land M."/>
            <person name="Hauser L."/>
            <person name="Markowitz V."/>
            <person name="Cheng J.-F."/>
            <person name="Hugenholtz P."/>
            <person name="Woyke T."/>
            <person name="Wu D."/>
            <person name="Brambilla E."/>
            <person name="Klenk H.-P."/>
            <person name="Eisen J.A."/>
        </authorList>
    </citation>
    <scope>NUCLEOTIDE SEQUENCE [LARGE SCALE GENOMIC DNA]</scope>
    <source>
        <strain evidence="3">DSM 17526 / LMG 23754 / KMM 6221</strain>
    </source>
</reference>
<dbReference type="KEGG" id="evi:Echvi_0488"/>
<dbReference type="RefSeq" id="WP_015264339.1">
    <property type="nucleotide sequence ID" value="NC_019904.1"/>
</dbReference>
<dbReference type="Proteomes" id="UP000010796">
    <property type="component" value="Chromosome"/>
</dbReference>
<dbReference type="STRING" id="926556.Echvi_0488"/>
<dbReference type="Pfam" id="PF15892">
    <property type="entry name" value="BNR_4"/>
    <property type="match status" value="1"/>
</dbReference>
<dbReference type="HOGENOM" id="CLU_034063_0_0_10"/>
<keyword evidence="1" id="KW-0732">Signal</keyword>
<evidence type="ECO:0008006" key="4">
    <source>
        <dbReference type="Google" id="ProtNLM"/>
    </source>
</evidence>